<evidence type="ECO:0000313" key="3">
    <source>
        <dbReference type="Proteomes" id="UP000600365"/>
    </source>
</evidence>
<dbReference type="InterPro" id="IPR037883">
    <property type="entry name" value="Knr4/Smi1-like_sf"/>
</dbReference>
<name>A0A918D7T8_9ACTN</name>
<dbReference type="SUPFAM" id="SSF160631">
    <property type="entry name" value="SMI1/KNR4-like"/>
    <property type="match status" value="1"/>
</dbReference>
<dbReference type="Proteomes" id="UP000600365">
    <property type="component" value="Unassembled WGS sequence"/>
</dbReference>
<dbReference type="EMBL" id="BMMM01000014">
    <property type="protein sequence ID" value="GGN81270.1"/>
    <property type="molecule type" value="Genomic_DNA"/>
</dbReference>
<feature type="domain" description="Knr4/Smi1-like" evidence="1">
    <location>
        <begin position="32"/>
        <end position="172"/>
    </location>
</feature>
<accession>A0A918D7T8</accession>
<dbReference type="SMART" id="SM00860">
    <property type="entry name" value="SMI1_KNR4"/>
    <property type="match status" value="1"/>
</dbReference>
<protein>
    <recommendedName>
        <fullName evidence="1">Knr4/Smi1-like domain-containing protein</fullName>
    </recommendedName>
</protein>
<evidence type="ECO:0000259" key="1">
    <source>
        <dbReference type="SMART" id="SM00860"/>
    </source>
</evidence>
<proteinExistence type="predicted"/>
<evidence type="ECO:0000313" key="2">
    <source>
        <dbReference type="EMBL" id="GGN81270.1"/>
    </source>
</evidence>
<gene>
    <name evidence="2" type="ORF">GCM10011579_067610</name>
</gene>
<keyword evidence="3" id="KW-1185">Reference proteome</keyword>
<dbReference type="RefSeq" id="WP_189189898.1">
    <property type="nucleotide sequence ID" value="NZ_BMMM01000014.1"/>
</dbReference>
<sequence>MTEQARVEAAWGRIEEWLSTYAPLSHSLLREPATPEQIEQTEHAIGVAITPALRALYLIHDGVRGADLDELGEQPFAPRGEDDPWHRQANAVDFMPNGQAWLPLEHVITAHGGPLSALSDQETMPYVPVTASAKYTMMEGTYLDPATGLLGTWADAQEPMYLGVDLAEWLEDGATALTEARPTRILGMRPYLTPTGDGLTWFDPDPTYEQDGWRPVTT</sequence>
<dbReference type="AlphaFoldDB" id="A0A918D7T8"/>
<reference evidence="2 3" key="1">
    <citation type="journal article" date="2014" name="Int. J. Syst. Evol. Microbiol.">
        <title>Complete genome sequence of Corynebacterium casei LMG S-19264T (=DSM 44701T), isolated from a smear-ripened cheese.</title>
        <authorList>
            <consortium name="US DOE Joint Genome Institute (JGI-PGF)"/>
            <person name="Walter F."/>
            <person name="Albersmeier A."/>
            <person name="Kalinowski J."/>
            <person name="Ruckert C."/>
        </authorList>
    </citation>
    <scope>NUCLEOTIDE SEQUENCE [LARGE SCALE GENOMIC DNA]</scope>
    <source>
        <strain evidence="2 3">CGMCC 4.7111</strain>
    </source>
</reference>
<dbReference type="InterPro" id="IPR018958">
    <property type="entry name" value="Knr4/Smi1-like_dom"/>
</dbReference>
<organism evidence="2 3">
    <name type="scientific">Streptomyces albiflavescens</name>
    <dbReference type="NCBI Taxonomy" id="1623582"/>
    <lineage>
        <taxon>Bacteria</taxon>
        <taxon>Bacillati</taxon>
        <taxon>Actinomycetota</taxon>
        <taxon>Actinomycetes</taxon>
        <taxon>Kitasatosporales</taxon>
        <taxon>Streptomycetaceae</taxon>
        <taxon>Streptomyces</taxon>
    </lineage>
</organism>
<comment type="caution">
    <text evidence="2">The sequence shown here is derived from an EMBL/GenBank/DDBJ whole genome shotgun (WGS) entry which is preliminary data.</text>
</comment>